<dbReference type="KEGG" id="cmr:Cycma_1298"/>
<dbReference type="EMBL" id="CP002955">
    <property type="protein sequence ID" value="AEL25069.1"/>
    <property type="molecule type" value="Genomic_DNA"/>
</dbReference>
<dbReference type="eggNOG" id="ENOG502Z8NY">
    <property type="taxonomic scope" value="Bacteria"/>
</dbReference>
<dbReference type="AlphaFoldDB" id="G0IZM8"/>
<proteinExistence type="predicted"/>
<feature type="chain" id="PRO_5003400720" description="Orphan protein" evidence="1">
    <location>
        <begin position="24"/>
        <end position="190"/>
    </location>
</feature>
<evidence type="ECO:0008006" key="4">
    <source>
        <dbReference type="Google" id="ProtNLM"/>
    </source>
</evidence>
<dbReference type="Proteomes" id="UP000001635">
    <property type="component" value="Chromosome"/>
</dbReference>
<dbReference type="InterPro" id="IPR045398">
    <property type="entry name" value="DUF6515"/>
</dbReference>
<accession>G0IZM8</accession>
<evidence type="ECO:0000256" key="1">
    <source>
        <dbReference type="SAM" id="SignalP"/>
    </source>
</evidence>
<keyword evidence="1" id="KW-0732">Signal</keyword>
<reference evidence="3" key="1">
    <citation type="submission" date="2011-07" db="EMBL/GenBank/DDBJ databases">
        <title>The complete genome of Cyclobacterium marinum DSM 745.</title>
        <authorList>
            <person name="Lucas S."/>
            <person name="Han J."/>
            <person name="Lapidus A."/>
            <person name="Bruce D."/>
            <person name="Goodwin L."/>
            <person name="Pitluck S."/>
            <person name="Peters L."/>
            <person name="Kyrpides N."/>
            <person name="Mavromatis K."/>
            <person name="Ivanova N."/>
            <person name="Ovchinnikova G."/>
            <person name="Chertkov O."/>
            <person name="Detter J.C."/>
            <person name="Tapia R."/>
            <person name="Han C."/>
            <person name="Land M."/>
            <person name="Hauser L."/>
            <person name="Markowitz V."/>
            <person name="Cheng J.-F."/>
            <person name="Hugenholtz P."/>
            <person name="Woyke T."/>
            <person name="Wu D."/>
            <person name="Tindall B."/>
            <person name="Schuetze A."/>
            <person name="Brambilla E."/>
            <person name="Klenk H.-P."/>
            <person name="Eisen J.A."/>
        </authorList>
    </citation>
    <scope>NUCLEOTIDE SEQUENCE [LARGE SCALE GENOMIC DNA]</scope>
    <source>
        <strain evidence="3">ATCC 25205 / DSM 745 / LMG 13164 / NCIMB 1802</strain>
    </source>
</reference>
<name>G0IZM8_CYCMS</name>
<gene>
    <name evidence="2" type="ordered locus">Cycma_1298</name>
</gene>
<evidence type="ECO:0000313" key="2">
    <source>
        <dbReference type="EMBL" id="AEL25069.1"/>
    </source>
</evidence>
<dbReference type="OrthoDB" id="952191at2"/>
<dbReference type="STRING" id="880070.Cycma_1298"/>
<dbReference type="RefSeq" id="WP_014019366.1">
    <property type="nucleotide sequence ID" value="NC_015914.1"/>
</dbReference>
<organism evidence="2 3">
    <name type="scientific">Cyclobacterium marinum (strain ATCC 25205 / DSM 745 / LMG 13164 / NCIMB 1802)</name>
    <name type="common">Flectobacillus marinus</name>
    <dbReference type="NCBI Taxonomy" id="880070"/>
    <lineage>
        <taxon>Bacteria</taxon>
        <taxon>Pseudomonadati</taxon>
        <taxon>Bacteroidota</taxon>
        <taxon>Cytophagia</taxon>
        <taxon>Cytophagales</taxon>
        <taxon>Cyclobacteriaceae</taxon>
        <taxon>Cyclobacterium</taxon>
    </lineage>
</organism>
<feature type="signal peptide" evidence="1">
    <location>
        <begin position="1"/>
        <end position="23"/>
    </location>
</feature>
<protein>
    <recommendedName>
        <fullName evidence="4">Orphan protein</fullName>
    </recommendedName>
</protein>
<evidence type="ECO:0000313" key="3">
    <source>
        <dbReference type="Proteomes" id="UP000001635"/>
    </source>
</evidence>
<keyword evidence="3" id="KW-1185">Reference proteome</keyword>
<dbReference type="Pfam" id="PF20125">
    <property type="entry name" value="DUF6515"/>
    <property type="match status" value="1"/>
</dbReference>
<sequence>MKNIIKISSLLVFLFIVSIPEMATAQKTGGSKKVVVINKENRRVSSKQVVYKKPNKKVVAVRTLPNRTVVKYKDVNYYFANNKFYTYSGGRYIAIAPKKGFRIQTLPVGYVKVKHPRRDYFWFNGAFFIQVNNAYEVVEPEVGTIIYELPKDYERVTIEGYTYYEFSNVLYEKIQIDGTRAYEVVGFIDQ</sequence>
<dbReference type="HOGENOM" id="CLU_121328_0_0_10"/>